<gene>
    <name evidence="2" type="ORF">BO97DRAFT_423954</name>
</gene>
<organism evidence="2 3">
    <name type="scientific">Aspergillus homomorphus (strain CBS 101889)</name>
    <dbReference type="NCBI Taxonomy" id="1450537"/>
    <lineage>
        <taxon>Eukaryota</taxon>
        <taxon>Fungi</taxon>
        <taxon>Dikarya</taxon>
        <taxon>Ascomycota</taxon>
        <taxon>Pezizomycotina</taxon>
        <taxon>Eurotiomycetes</taxon>
        <taxon>Eurotiomycetidae</taxon>
        <taxon>Eurotiales</taxon>
        <taxon>Aspergillaceae</taxon>
        <taxon>Aspergillus</taxon>
        <taxon>Aspergillus subgen. Circumdati</taxon>
    </lineage>
</organism>
<dbReference type="EMBL" id="KZ824280">
    <property type="protein sequence ID" value="RAL13261.1"/>
    <property type="molecule type" value="Genomic_DNA"/>
</dbReference>
<dbReference type="RefSeq" id="XP_025552415.1">
    <property type="nucleotide sequence ID" value="XM_025696929.1"/>
</dbReference>
<name>A0A395HZB3_ASPHC</name>
<dbReference type="VEuPathDB" id="FungiDB:BO97DRAFT_423954"/>
<dbReference type="GeneID" id="37201218"/>
<protein>
    <submittedName>
        <fullName evidence="2">Uncharacterized protein</fullName>
    </submittedName>
</protein>
<accession>A0A395HZB3</accession>
<dbReference type="OrthoDB" id="5393196at2759"/>
<dbReference type="STRING" id="1450537.A0A395HZB3"/>
<reference evidence="2 3" key="1">
    <citation type="submission" date="2018-02" db="EMBL/GenBank/DDBJ databases">
        <title>The genomes of Aspergillus section Nigri reveals drivers in fungal speciation.</title>
        <authorList>
            <consortium name="DOE Joint Genome Institute"/>
            <person name="Vesth T.C."/>
            <person name="Nybo J."/>
            <person name="Theobald S."/>
            <person name="Brandl J."/>
            <person name="Frisvad J.C."/>
            <person name="Nielsen K.F."/>
            <person name="Lyhne E.K."/>
            <person name="Kogle M.E."/>
            <person name="Kuo A."/>
            <person name="Riley R."/>
            <person name="Clum A."/>
            <person name="Nolan M."/>
            <person name="Lipzen A."/>
            <person name="Salamov A."/>
            <person name="Henrissat B."/>
            <person name="Wiebenga A."/>
            <person name="De vries R.P."/>
            <person name="Grigoriev I.V."/>
            <person name="Mortensen U.H."/>
            <person name="Andersen M.R."/>
            <person name="Baker S.E."/>
        </authorList>
    </citation>
    <scope>NUCLEOTIDE SEQUENCE [LARGE SCALE GENOMIC DNA]</scope>
    <source>
        <strain evidence="2 3">CBS 101889</strain>
    </source>
</reference>
<feature type="compositionally biased region" description="Basic residues" evidence="1">
    <location>
        <begin position="63"/>
        <end position="79"/>
    </location>
</feature>
<evidence type="ECO:0000313" key="3">
    <source>
        <dbReference type="Proteomes" id="UP000248961"/>
    </source>
</evidence>
<proteinExistence type="predicted"/>
<evidence type="ECO:0000256" key="1">
    <source>
        <dbReference type="SAM" id="MobiDB-lite"/>
    </source>
</evidence>
<dbReference type="Proteomes" id="UP000248961">
    <property type="component" value="Unassembled WGS sequence"/>
</dbReference>
<sequence>MPHIKQSTGKPTPAARSGTLDETFEIDRKFWDDLPYIYLSHRAIVEFCKRDKVIAKEAEEERRKRKKKNKAHRKRQKLPHRLRSLKEFAKNGGPDLSGISSYGWSESAEPCNSTSLYDRNCHNFLKLHGIAHRPHSHNRPRNYSTLQERLKETRDSVERLGPEDQAVWLKACRNFSKDRGHFDQTTGLLFGAVPETVLTYVNEPITGLDPLVEGMFQAQPDCFDCSDFYALDEHGRIANDLMNYIVPAADAYGVVPNFFVQLKLDDDAREAGKLQALHYGALGARAVQKLRFYAREADEWLDEHAYSIVAVVFTRGITIYAVHMIESENASREADYQLTQIFTSRVTDGIAQFRKAVAAFRNCREFAKDWRDYFVEEARLTLERSDCEESSQGAPIGEDRRLGEDDSEGFSVSQAEFWPLFVLKSAYFRDFRGEVAAVLPA</sequence>
<dbReference type="AlphaFoldDB" id="A0A395HZB3"/>
<keyword evidence="3" id="KW-1185">Reference proteome</keyword>
<evidence type="ECO:0000313" key="2">
    <source>
        <dbReference type="EMBL" id="RAL13261.1"/>
    </source>
</evidence>
<feature type="region of interest" description="Disordered" evidence="1">
    <location>
        <begin position="59"/>
        <end position="79"/>
    </location>
</feature>